<proteinExistence type="predicted"/>
<evidence type="ECO:0000313" key="2">
    <source>
        <dbReference type="EMBL" id="UYQ95440.1"/>
    </source>
</evidence>
<keyword evidence="3" id="KW-1185">Reference proteome</keyword>
<gene>
    <name evidence="2" type="ORF">MKQ68_10050</name>
</gene>
<protein>
    <submittedName>
        <fullName evidence="2">Uncharacterized protein</fullName>
    </submittedName>
</protein>
<name>A0ABY6J7H7_9BACT</name>
<sequence>MQHYRKLLAAAMLMMTGSSINAQDRTQGEITYTIRIPMGDRMKFSQPELAGVFPEVLEREAVLIYRDKQALINTATQQEITSDDGNVKLMISSGGDEAQAYLNMNTKRLSYLVNLQGKISI</sequence>
<dbReference type="RefSeq" id="WP_264283174.1">
    <property type="nucleotide sequence ID" value="NZ_CP107006.1"/>
</dbReference>
<accession>A0ABY6J7H7</accession>
<evidence type="ECO:0000256" key="1">
    <source>
        <dbReference type="SAM" id="SignalP"/>
    </source>
</evidence>
<dbReference type="EMBL" id="CP107006">
    <property type="protein sequence ID" value="UYQ95440.1"/>
    <property type="molecule type" value="Genomic_DNA"/>
</dbReference>
<dbReference type="Proteomes" id="UP001162741">
    <property type="component" value="Chromosome"/>
</dbReference>
<keyword evidence="1" id="KW-0732">Signal</keyword>
<reference evidence="2" key="1">
    <citation type="submission" date="2022-10" db="EMBL/GenBank/DDBJ databases">
        <title>Chitinophaga sp. nov., isolated from soil.</title>
        <authorList>
            <person name="Jeon C.O."/>
        </authorList>
    </citation>
    <scope>NUCLEOTIDE SEQUENCE</scope>
    <source>
        <strain evidence="2">R8</strain>
    </source>
</reference>
<feature type="signal peptide" evidence="1">
    <location>
        <begin position="1"/>
        <end position="22"/>
    </location>
</feature>
<evidence type="ECO:0000313" key="3">
    <source>
        <dbReference type="Proteomes" id="UP001162741"/>
    </source>
</evidence>
<feature type="chain" id="PRO_5047273138" evidence="1">
    <location>
        <begin position="23"/>
        <end position="121"/>
    </location>
</feature>
<organism evidence="2 3">
    <name type="scientific">Chitinophaga horti</name>
    <dbReference type="NCBI Taxonomy" id="2920382"/>
    <lineage>
        <taxon>Bacteria</taxon>
        <taxon>Pseudomonadati</taxon>
        <taxon>Bacteroidota</taxon>
        <taxon>Chitinophagia</taxon>
        <taxon>Chitinophagales</taxon>
        <taxon>Chitinophagaceae</taxon>
        <taxon>Chitinophaga</taxon>
    </lineage>
</organism>